<dbReference type="AlphaFoldDB" id="A0A317U8W2"/>
<accession>A0A317U8W2</accession>
<organism evidence="4 6">
    <name type="scientific">Legionella qingyii</name>
    <dbReference type="NCBI Taxonomy" id="2184757"/>
    <lineage>
        <taxon>Bacteria</taxon>
        <taxon>Pseudomonadati</taxon>
        <taxon>Pseudomonadota</taxon>
        <taxon>Gammaproteobacteria</taxon>
        <taxon>Legionellales</taxon>
        <taxon>Legionellaceae</taxon>
        <taxon>Legionella</taxon>
    </lineage>
</organism>
<dbReference type="EMBL" id="QHJG01000003">
    <property type="protein sequence ID" value="PWY57137.1"/>
    <property type="molecule type" value="Genomic_DNA"/>
</dbReference>
<evidence type="ECO:0000313" key="3">
    <source>
        <dbReference type="EMBL" id="PWY56506.1"/>
    </source>
</evidence>
<evidence type="ECO:0000313" key="5">
    <source>
        <dbReference type="EMBL" id="RUR25023.1"/>
    </source>
</evidence>
<keyword evidence="7" id="KW-1185">Reference proteome</keyword>
<evidence type="ECO:0000313" key="4">
    <source>
        <dbReference type="EMBL" id="PWY57137.1"/>
    </source>
</evidence>
<evidence type="ECO:0000259" key="2">
    <source>
        <dbReference type="Pfam" id="PF13505"/>
    </source>
</evidence>
<proteinExistence type="predicted"/>
<dbReference type="EMBL" id="QHJG01000008">
    <property type="protein sequence ID" value="PWY56506.1"/>
    <property type="molecule type" value="Genomic_DNA"/>
</dbReference>
<name>A0A317U8W2_9GAMM</name>
<protein>
    <recommendedName>
        <fullName evidence="2">Outer membrane protein beta-barrel domain-containing protein</fullName>
    </recommendedName>
</protein>
<evidence type="ECO:0000256" key="1">
    <source>
        <dbReference type="ARBA" id="ARBA00022729"/>
    </source>
</evidence>
<dbReference type="Proteomes" id="UP000247152">
    <property type="component" value="Unassembled WGS sequence"/>
</dbReference>
<sequence length="255" mass="28172">MINKNGCIPYVEGSFVNIKYLLSIFCGLLSSSVIANQSSWSTSIAVGASRFTKSNDQTIIISDYITDSLVNSHQKTQATYSFSFQRNISVNSQLLKKILIGPAIYYQQARFTGDVYELNDPEFFNYTYKESGNIFNLVLQGDLYLFSPIERISPFITLGAGLSVSKVTYHDQALPGITPVSSLRLPAKINNQFAGAAGAGVAVHLNKKFDVFARYLYSQSDTAHSSLSNNHNLLEPIKLSLNNQAFYIGLSFNSL</sequence>
<dbReference type="OrthoDB" id="5654100at2"/>
<reference evidence="5 7" key="2">
    <citation type="submission" date="2018-12" db="EMBL/GenBank/DDBJ databases">
        <title>Legionella sp,whole genome shotgun sequence.</title>
        <authorList>
            <person name="Wu H."/>
        </authorList>
    </citation>
    <scope>NUCLEOTIDE SEQUENCE [LARGE SCALE GENOMIC DNA]</scope>
    <source>
        <strain evidence="7">km489</strain>
        <strain evidence="5">Km489</strain>
    </source>
</reference>
<evidence type="ECO:0000313" key="6">
    <source>
        <dbReference type="Proteomes" id="UP000247152"/>
    </source>
</evidence>
<evidence type="ECO:0000313" key="7">
    <source>
        <dbReference type="Proteomes" id="UP000287374"/>
    </source>
</evidence>
<dbReference type="Gene3D" id="2.40.160.20">
    <property type="match status" value="1"/>
</dbReference>
<dbReference type="SUPFAM" id="SSF56925">
    <property type="entry name" value="OMPA-like"/>
    <property type="match status" value="1"/>
</dbReference>
<keyword evidence="1" id="KW-0732">Signal</keyword>
<reference evidence="4 6" key="1">
    <citation type="submission" date="2018-05" db="EMBL/GenBank/DDBJ databases">
        <title>Legionella qingyii sp.nov., whole genome shotgun sequence.</title>
        <authorList>
            <person name="Wu H."/>
            <person name="Zhu Q."/>
            <person name="Hu C."/>
        </authorList>
    </citation>
    <scope>NUCLEOTIDE SEQUENCE [LARGE SCALE GENOMIC DNA]</scope>
    <source>
        <strain evidence="4 6">HEB18</strain>
    </source>
</reference>
<gene>
    <name evidence="4" type="ORF">DGG96_02175</name>
    <name evidence="3" type="ORF">DGG96_07015</name>
    <name evidence="5" type="ORF">ELY20_04500</name>
</gene>
<dbReference type="InterPro" id="IPR011250">
    <property type="entry name" value="OMP/PagP_B-barrel"/>
</dbReference>
<comment type="caution">
    <text evidence="4">The sequence shown here is derived from an EMBL/GenBank/DDBJ whole genome shotgun (WGS) entry which is preliminary data.</text>
</comment>
<dbReference type="Proteomes" id="UP000287374">
    <property type="component" value="Unassembled WGS sequence"/>
</dbReference>
<feature type="domain" description="Outer membrane protein beta-barrel" evidence="2">
    <location>
        <begin position="75"/>
        <end position="252"/>
    </location>
</feature>
<dbReference type="InterPro" id="IPR027385">
    <property type="entry name" value="Beta-barrel_OMP"/>
</dbReference>
<dbReference type="Pfam" id="PF13505">
    <property type="entry name" value="OMP_b-brl"/>
    <property type="match status" value="1"/>
</dbReference>
<dbReference type="EMBL" id="RZGX01000004">
    <property type="protein sequence ID" value="RUR25023.1"/>
    <property type="molecule type" value="Genomic_DNA"/>
</dbReference>